<gene>
    <name evidence="1" type="ordered locus">PB2503_03487</name>
</gene>
<accession>E0TDL7</accession>
<reference evidence="2" key="1">
    <citation type="submission" date="2010-08" db="EMBL/GenBank/DDBJ databases">
        <title>Genome sequence of Parvularcula bermudensis HTCC2503.</title>
        <authorList>
            <person name="Kang D.-M."/>
            <person name="Oh H.-M."/>
            <person name="Cho J.-C."/>
        </authorList>
    </citation>
    <scope>NUCLEOTIDE SEQUENCE [LARGE SCALE GENOMIC DNA]</scope>
    <source>
        <strain evidence="2">ATCC BAA-594 / HTCC2503 / KCTC 12087</strain>
    </source>
</reference>
<dbReference type="EMBL" id="CP002156">
    <property type="protein sequence ID" value="ADM08772.1"/>
    <property type="molecule type" value="Genomic_DNA"/>
</dbReference>
<dbReference type="KEGG" id="pbr:PB2503_03487"/>
<dbReference type="HOGENOM" id="CLU_1169774_0_0_5"/>
<dbReference type="Proteomes" id="UP000001302">
    <property type="component" value="Chromosome"/>
</dbReference>
<organism evidence="1 2">
    <name type="scientific">Parvularcula bermudensis (strain ATCC BAA-594 / HTCC2503 / KCTC 12087)</name>
    <dbReference type="NCBI Taxonomy" id="314260"/>
    <lineage>
        <taxon>Bacteria</taxon>
        <taxon>Pseudomonadati</taxon>
        <taxon>Pseudomonadota</taxon>
        <taxon>Alphaproteobacteria</taxon>
        <taxon>Parvularculales</taxon>
        <taxon>Parvularculaceae</taxon>
        <taxon>Parvularcula</taxon>
    </lineage>
</organism>
<dbReference type="RefSeq" id="WP_013299746.1">
    <property type="nucleotide sequence ID" value="NC_014414.1"/>
</dbReference>
<dbReference type="STRING" id="314260.PB2503_03487"/>
<sequence length="237" mass="27580">MKIQVPHQAGFFLDPEIKDMMPIAWQEEFAQYRFFYAPAYRDTARQLLGDLTVNSYVGEASSYRRQLAEFVPTQLKSEVPKVQYHDWETLGSDQIRSAMKETNLGFSKLVLAMILLQLMTEKRNDLRNTPDTTNVFDKVKIHPALFIFQDFDADKFREIVIHDSHMFRELQQATQQRNTFFEDIAEGRPATYHTLEAIRNWLIGKHTDIAVGDIVPITERGQLKPAQKERVRSNQSV</sequence>
<proteinExistence type="predicted"/>
<reference evidence="1 2" key="2">
    <citation type="journal article" date="2011" name="J. Bacteriol.">
        <title>Complete genome sequence of strain HTCC2503T of Parvularcula bermudensis, the type species of the order "Parvularculales" in the class Alphaproteobacteria.</title>
        <authorList>
            <person name="Oh H.M."/>
            <person name="Kang I."/>
            <person name="Vergin K.L."/>
            <person name="Kang D."/>
            <person name="Rhee K.H."/>
            <person name="Giovannoni S.J."/>
            <person name="Cho J.C."/>
        </authorList>
    </citation>
    <scope>NUCLEOTIDE SEQUENCE [LARGE SCALE GENOMIC DNA]</scope>
    <source>
        <strain evidence="2">ATCC BAA-594 / HTCC2503 / KCTC 12087</strain>
    </source>
</reference>
<name>E0TDL7_PARBH</name>
<evidence type="ECO:0000313" key="2">
    <source>
        <dbReference type="Proteomes" id="UP000001302"/>
    </source>
</evidence>
<dbReference type="AlphaFoldDB" id="E0TDL7"/>
<evidence type="ECO:0000313" key="1">
    <source>
        <dbReference type="EMBL" id="ADM08772.1"/>
    </source>
</evidence>
<protein>
    <submittedName>
        <fullName evidence="1">Uncharacterized protein</fullName>
    </submittedName>
</protein>
<keyword evidence="2" id="KW-1185">Reference proteome</keyword>